<keyword evidence="2" id="KW-0812">Transmembrane</keyword>
<dbReference type="Gene3D" id="2.40.160.50">
    <property type="entry name" value="membrane protein fhac: a member of the omp85/tpsb transporter family"/>
    <property type="match status" value="1"/>
</dbReference>
<comment type="caution">
    <text evidence="6">The sequence shown here is derived from an EMBL/GenBank/DDBJ whole genome shotgun (WGS) entry which is preliminary data.</text>
</comment>
<dbReference type="PANTHER" id="PTHR12815">
    <property type="entry name" value="SORTING AND ASSEMBLY MACHINERY SAMM50 PROTEIN FAMILY MEMBER"/>
    <property type="match status" value="1"/>
</dbReference>
<keyword evidence="2" id="KW-1134">Transmembrane beta strand</keyword>
<dbReference type="AlphaFoldDB" id="A0A917A919"/>
<evidence type="ECO:0000256" key="1">
    <source>
        <dbReference type="ARBA" id="ARBA00004370"/>
    </source>
</evidence>
<keyword evidence="3" id="KW-0472">Membrane</keyword>
<evidence type="ECO:0000313" key="7">
    <source>
        <dbReference type="Proteomes" id="UP000612855"/>
    </source>
</evidence>
<gene>
    <name evidence="6" type="ORF">GCM10011360_23890</name>
</gene>
<keyword evidence="7" id="KW-1185">Reference proteome</keyword>
<dbReference type="PANTHER" id="PTHR12815:SF42">
    <property type="entry name" value="BACTERIAL SURFACE ANTIGEN (D15) DOMAIN-CONTAINING PROTEIN"/>
    <property type="match status" value="1"/>
</dbReference>
<evidence type="ECO:0000313" key="6">
    <source>
        <dbReference type="EMBL" id="GGE35282.1"/>
    </source>
</evidence>
<dbReference type="EMBL" id="BMFJ01000001">
    <property type="protein sequence ID" value="GGE35282.1"/>
    <property type="molecule type" value="Genomic_DNA"/>
</dbReference>
<evidence type="ECO:0000256" key="3">
    <source>
        <dbReference type="ARBA" id="ARBA00023136"/>
    </source>
</evidence>
<evidence type="ECO:0000259" key="5">
    <source>
        <dbReference type="Pfam" id="PF01103"/>
    </source>
</evidence>
<dbReference type="Gene3D" id="3.10.20.310">
    <property type="entry name" value="membrane protein fhac"/>
    <property type="match status" value="1"/>
</dbReference>
<evidence type="ECO:0000256" key="4">
    <source>
        <dbReference type="SAM" id="SignalP"/>
    </source>
</evidence>
<dbReference type="Pfam" id="PF01103">
    <property type="entry name" value="Omp85"/>
    <property type="match status" value="1"/>
</dbReference>
<dbReference type="RefSeq" id="WP_188477903.1">
    <property type="nucleotide sequence ID" value="NZ_BMFJ01000001.1"/>
</dbReference>
<dbReference type="InterPro" id="IPR039910">
    <property type="entry name" value="D15-like"/>
</dbReference>
<feature type="domain" description="Bacterial surface antigen (D15)" evidence="5">
    <location>
        <begin position="305"/>
        <end position="597"/>
    </location>
</feature>
<dbReference type="InterPro" id="IPR000184">
    <property type="entry name" value="Bac_surfAg_D15"/>
</dbReference>
<comment type="subcellular location">
    <subcellularLocation>
        <location evidence="1">Membrane</location>
    </subcellularLocation>
</comment>
<feature type="signal peptide" evidence="4">
    <location>
        <begin position="1"/>
        <end position="29"/>
    </location>
</feature>
<proteinExistence type="predicted"/>
<name>A0A917A919_9RHOB</name>
<keyword evidence="4" id="KW-0732">Signal</keyword>
<evidence type="ECO:0000256" key="2">
    <source>
        <dbReference type="ARBA" id="ARBA00022452"/>
    </source>
</evidence>
<protein>
    <submittedName>
        <fullName evidence="6">Outer membrane protein assembly factor</fullName>
    </submittedName>
</protein>
<dbReference type="Proteomes" id="UP000612855">
    <property type="component" value="Unassembled WGS sequence"/>
</dbReference>
<sequence>MTVFLRAMPPLRRLAGLALLGLLPAPLWAAELAVRAPSELEESIRAASLSQAAVNEDRTDPQDLVAAAQSDYRRVLAALYEQGYFGAEVHVLVDGREAANLSPLRPPARVDRIEIVATAGPGFLFSRAEVTPLPPGTPPVEGFAPGQPAGTAIMTEAVSEGVEAWRNTGHAKAEATSQDIVADHARRTVAARFGIAPGPRLTFGRARIAAESADSKVRPERILAIAGIPEGKVYSPEAIETAERRLRRTGAFRAANVTEDEAIGPGNTLGTEIAVEDAKPRRFGVGAEVSTIEGLRLTGFWLHRNAFGGAERLRFDAEIAGIGGSTGGIDYSLAVQLTRPAFRHPDAQLTFRAALEREDEPTYLSDNFEIAVGVERILNDNLTLTSEVGLRVARTDDVFGVRDFRHILISGGAIWDNRDNSTDPRKGAYAEVEVQPFVGFSGSSSGIRTTADIRGYRAIGERLVIAGRVQLGSVVGPSIAQTPPDFLFFSGGGGTVRGQGYQSLGVGTGPTRTGGRSFAGFSAEIRADVTEKIGAVAFFDYGYVSASSSFEGGGDHAGAGIGVRYKTGIGPIRADLAVPVTGNSRSVSLYVGIGQAF</sequence>
<accession>A0A917A919</accession>
<organism evidence="6 7">
    <name type="scientific">Primorskyibacter flagellatus</name>
    <dbReference type="NCBI Taxonomy" id="1387277"/>
    <lineage>
        <taxon>Bacteria</taxon>
        <taxon>Pseudomonadati</taxon>
        <taxon>Pseudomonadota</taxon>
        <taxon>Alphaproteobacteria</taxon>
        <taxon>Rhodobacterales</taxon>
        <taxon>Roseobacteraceae</taxon>
        <taxon>Primorskyibacter</taxon>
    </lineage>
</organism>
<reference evidence="7" key="1">
    <citation type="journal article" date="2019" name="Int. J. Syst. Evol. Microbiol.">
        <title>The Global Catalogue of Microorganisms (GCM) 10K type strain sequencing project: providing services to taxonomists for standard genome sequencing and annotation.</title>
        <authorList>
            <consortium name="The Broad Institute Genomics Platform"/>
            <consortium name="The Broad Institute Genome Sequencing Center for Infectious Disease"/>
            <person name="Wu L."/>
            <person name="Ma J."/>
        </authorList>
    </citation>
    <scope>NUCLEOTIDE SEQUENCE [LARGE SCALE GENOMIC DNA]</scope>
    <source>
        <strain evidence="7">CGMCC 1.12664</strain>
    </source>
</reference>
<dbReference type="GO" id="GO:0019867">
    <property type="term" value="C:outer membrane"/>
    <property type="evidence" value="ECO:0007669"/>
    <property type="project" value="InterPro"/>
</dbReference>
<feature type="chain" id="PRO_5037517964" evidence="4">
    <location>
        <begin position="30"/>
        <end position="597"/>
    </location>
</feature>